<keyword evidence="3" id="KW-1185">Reference proteome</keyword>
<organism evidence="2 3">
    <name type="scientific">Pontibacter lucknowensis</name>
    <dbReference type="NCBI Taxonomy" id="1077936"/>
    <lineage>
        <taxon>Bacteria</taxon>
        <taxon>Pseudomonadati</taxon>
        <taxon>Bacteroidota</taxon>
        <taxon>Cytophagia</taxon>
        <taxon>Cytophagales</taxon>
        <taxon>Hymenobacteraceae</taxon>
        <taxon>Pontibacter</taxon>
    </lineage>
</organism>
<proteinExistence type="predicted"/>
<name>A0A1N6TGB0_9BACT</name>
<evidence type="ECO:0000313" key="3">
    <source>
        <dbReference type="Proteomes" id="UP000185924"/>
    </source>
</evidence>
<feature type="transmembrane region" description="Helical" evidence="1">
    <location>
        <begin position="12"/>
        <end position="30"/>
    </location>
</feature>
<dbReference type="RefSeq" id="WP_076420624.1">
    <property type="nucleotide sequence ID" value="NZ_FTNM01000001.1"/>
</dbReference>
<sequence>MRYTFANLSRKTRLMIMLSLLIATSFIVYTDYVPRIFASFTGGFLIGLLIGEMAIYLRRTGQPE</sequence>
<keyword evidence="1" id="KW-0812">Transmembrane</keyword>
<dbReference type="AlphaFoldDB" id="A0A1N6TGB0"/>
<dbReference type="Proteomes" id="UP000185924">
    <property type="component" value="Unassembled WGS sequence"/>
</dbReference>
<gene>
    <name evidence="2" type="ORF">SAMN05421545_0310</name>
</gene>
<keyword evidence="1" id="KW-0472">Membrane</keyword>
<dbReference type="EMBL" id="FTNM01000001">
    <property type="protein sequence ID" value="SIQ52294.1"/>
    <property type="molecule type" value="Genomic_DNA"/>
</dbReference>
<feature type="transmembrane region" description="Helical" evidence="1">
    <location>
        <begin position="36"/>
        <end position="57"/>
    </location>
</feature>
<evidence type="ECO:0000313" key="2">
    <source>
        <dbReference type="EMBL" id="SIQ52294.1"/>
    </source>
</evidence>
<dbReference type="STRING" id="1077936.SAMN05421545_0310"/>
<reference evidence="3" key="1">
    <citation type="submission" date="2017-01" db="EMBL/GenBank/DDBJ databases">
        <authorList>
            <person name="Varghese N."/>
            <person name="Submissions S."/>
        </authorList>
    </citation>
    <scope>NUCLEOTIDE SEQUENCE [LARGE SCALE GENOMIC DNA]</scope>
    <source>
        <strain evidence="3">DM9</strain>
    </source>
</reference>
<accession>A0A1N6TGB0</accession>
<evidence type="ECO:0000256" key="1">
    <source>
        <dbReference type="SAM" id="Phobius"/>
    </source>
</evidence>
<protein>
    <submittedName>
        <fullName evidence="2">Uncharacterized protein</fullName>
    </submittedName>
</protein>
<keyword evidence="1" id="KW-1133">Transmembrane helix</keyword>